<feature type="domain" description="HTH iclR-type" evidence="5">
    <location>
        <begin position="17"/>
        <end position="76"/>
    </location>
</feature>
<comment type="caution">
    <text evidence="7">The sequence shown here is derived from an EMBL/GenBank/DDBJ whole genome shotgun (WGS) entry which is preliminary data.</text>
</comment>
<gene>
    <name evidence="7" type="ORF">ACFPYI_19845</name>
</gene>
<evidence type="ECO:0000313" key="8">
    <source>
        <dbReference type="Proteomes" id="UP001596099"/>
    </source>
</evidence>
<accession>A0ABD5RT89</accession>
<dbReference type="GO" id="GO:0003677">
    <property type="term" value="F:DNA binding"/>
    <property type="evidence" value="ECO:0007669"/>
    <property type="project" value="UniProtKB-KW"/>
</dbReference>
<dbReference type="RefSeq" id="WP_247420626.1">
    <property type="nucleotide sequence ID" value="NZ_JALLGW010000003.1"/>
</dbReference>
<evidence type="ECO:0000259" key="6">
    <source>
        <dbReference type="PROSITE" id="PS51078"/>
    </source>
</evidence>
<keyword evidence="2" id="KW-0238">DNA-binding</keyword>
<dbReference type="AlphaFoldDB" id="A0ABD5RT89"/>
<dbReference type="PROSITE" id="PS51077">
    <property type="entry name" value="HTH_ICLR"/>
    <property type="match status" value="1"/>
</dbReference>
<dbReference type="PANTHER" id="PTHR30136">
    <property type="entry name" value="HELIX-TURN-HELIX TRANSCRIPTIONAL REGULATOR, ICLR FAMILY"/>
    <property type="match status" value="1"/>
</dbReference>
<evidence type="ECO:0000256" key="2">
    <source>
        <dbReference type="ARBA" id="ARBA00023125"/>
    </source>
</evidence>
<protein>
    <submittedName>
        <fullName evidence="7">IclR family transcriptional regulator</fullName>
    </submittedName>
</protein>
<dbReference type="InterPro" id="IPR005471">
    <property type="entry name" value="Tscrpt_reg_IclR_N"/>
</dbReference>
<keyword evidence="4" id="KW-0175">Coiled coil</keyword>
<dbReference type="GO" id="GO:0006355">
    <property type="term" value="P:regulation of DNA-templated transcription"/>
    <property type="evidence" value="ECO:0007669"/>
    <property type="project" value="UniProtKB-ARBA"/>
</dbReference>
<evidence type="ECO:0000256" key="4">
    <source>
        <dbReference type="SAM" id="Coils"/>
    </source>
</evidence>
<dbReference type="InterPro" id="IPR011991">
    <property type="entry name" value="ArsR-like_HTH"/>
</dbReference>
<reference evidence="7 8" key="1">
    <citation type="journal article" date="2019" name="Int. J. Syst. Evol. Microbiol.">
        <title>The Global Catalogue of Microorganisms (GCM) 10K type strain sequencing project: providing services to taxonomists for standard genome sequencing and annotation.</title>
        <authorList>
            <consortium name="The Broad Institute Genomics Platform"/>
            <consortium name="The Broad Institute Genome Sequencing Center for Infectious Disease"/>
            <person name="Wu L."/>
            <person name="Ma J."/>
        </authorList>
    </citation>
    <scope>NUCLEOTIDE SEQUENCE [LARGE SCALE GENOMIC DNA]</scope>
    <source>
        <strain evidence="7 8">CGMCC 1.12543</strain>
    </source>
</reference>
<keyword evidence="8" id="KW-1185">Reference proteome</keyword>
<feature type="domain" description="IclR-ED" evidence="6">
    <location>
        <begin position="77"/>
        <end position="260"/>
    </location>
</feature>
<dbReference type="InterPro" id="IPR036390">
    <property type="entry name" value="WH_DNA-bd_sf"/>
</dbReference>
<evidence type="ECO:0000259" key="5">
    <source>
        <dbReference type="PROSITE" id="PS51077"/>
    </source>
</evidence>
<feature type="coiled-coil region" evidence="4">
    <location>
        <begin position="175"/>
        <end position="202"/>
    </location>
</feature>
<keyword evidence="3" id="KW-0804">Transcription</keyword>
<name>A0ABD5RT89_9EURY</name>
<dbReference type="SUPFAM" id="SSF46785">
    <property type="entry name" value="Winged helix' DNA-binding domain"/>
    <property type="match status" value="1"/>
</dbReference>
<dbReference type="Gene3D" id="1.10.10.10">
    <property type="entry name" value="Winged helix-like DNA-binding domain superfamily/Winged helix DNA-binding domain"/>
    <property type="match status" value="1"/>
</dbReference>
<dbReference type="InterPro" id="IPR029016">
    <property type="entry name" value="GAF-like_dom_sf"/>
</dbReference>
<dbReference type="Proteomes" id="UP001596099">
    <property type="component" value="Unassembled WGS sequence"/>
</dbReference>
<dbReference type="PANTHER" id="PTHR30136:SF35">
    <property type="entry name" value="HTH-TYPE TRANSCRIPTIONAL REGULATOR RV1719"/>
    <property type="match status" value="1"/>
</dbReference>
<dbReference type="Gene3D" id="3.30.450.40">
    <property type="match status" value="1"/>
</dbReference>
<sequence>MGQANDQHNSAGSKNGVQAVETSFEIVEALKAMGGGRVTDIVDATGLSKGAVYKHLTTLMGHDFVVKRGHQYTLGFRFLDYGGYLRANYIGSELIKPQIQDLAETTNEVALFAIPEKDRVITLFRENGSNGVHTRTRLGRRLFMNQTAGGKAMLSQFSEAEVRGLVDRVGLPAANENTITDLDELLEELETIREQGFALNREESTNGLEAVSVPLTPDGNVVGACGVCGPRHRMSEQRLTEEIPDLLLSVVNELELNITHSNGPVQMFCPE</sequence>
<keyword evidence="1" id="KW-0805">Transcription regulation</keyword>
<dbReference type="SUPFAM" id="SSF55781">
    <property type="entry name" value="GAF domain-like"/>
    <property type="match status" value="1"/>
</dbReference>
<dbReference type="SMART" id="SM00346">
    <property type="entry name" value="HTH_ICLR"/>
    <property type="match status" value="1"/>
</dbReference>
<dbReference type="Pfam" id="PF09339">
    <property type="entry name" value="HTH_IclR"/>
    <property type="match status" value="1"/>
</dbReference>
<evidence type="ECO:0000256" key="1">
    <source>
        <dbReference type="ARBA" id="ARBA00023015"/>
    </source>
</evidence>
<dbReference type="PROSITE" id="PS51078">
    <property type="entry name" value="ICLR_ED"/>
    <property type="match status" value="1"/>
</dbReference>
<dbReference type="InterPro" id="IPR036388">
    <property type="entry name" value="WH-like_DNA-bd_sf"/>
</dbReference>
<evidence type="ECO:0000313" key="7">
    <source>
        <dbReference type="EMBL" id="MFC5973588.1"/>
    </source>
</evidence>
<proteinExistence type="predicted"/>
<dbReference type="CDD" id="cd00090">
    <property type="entry name" value="HTH_ARSR"/>
    <property type="match status" value="1"/>
</dbReference>
<dbReference type="Pfam" id="PF01614">
    <property type="entry name" value="IclR_C"/>
    <property type="match status" value="1"/>
</dbReference>
<organism evidence="7 8">
    <name type="scientific">Halomarina salina</name>
    <dbReference type="NCBI Taxonomy" id="1872699"/>
    <lineage>
        <taxon>Archaea</taxon>
        <taxon>Methanobacteriati</taxon>
        <taxon>Methanobacteriota</taxon>
        <taxon>Stenosarchaea group</taxon>
        <taxon>Halobacteria</taxon>
        <taxon>Halobacteriales</taxon>
        <taxon>Natronomonadaceae</taxon>
        <taxon>Halomarina</taxon>
    </lineage>
</organism>
<evidence type="ECO:0000256" key="3">
    <source>
        <dbReference type="ARBA" id="ARBA00023163"/>
    </source>
</evidence>
<dbReference type="InterPro" id="IPR050707">
    <property type="entry name" value="HTH_MetabolicPath_Reg"/>
</dbReference>
<dbReference type="InterPro" id="IPR014757">
    <property type="entry name" value="Tscrpt_reg_IclR_C"/>
</dbReference>
<dbReference type="EMBL" id="JBHSQH010000002">
    <property type="protein sequence ID" value="MFC5973588.1"/>
    <property type="molecule type" value="Genomic_DNA"/>
</dbReference>